<protein>
    <recommendedName>
        <fullName evidence="8">Disease resistance protein RPM1-like</fullName>
    </recommendedName>
</protein>
<dbReference type="InterPro" id="IPR027417">
    <property type="entry name" value="P-loop_NTPase"/>
</dbReference>
<dbReference type="PANTHER" id="PTHR19338">
    <property type="entry name" value="TRANSLOCASE OF INNER MITOCHONDRIAL MEMBRANE 13 HOMOLOG"/>
    <property type="match status" value="1"/>
</dbReference>
<evidence type="ECO:0000256" key="3">
    <source>
        <dbReference type="ARBA" id="ARBA00022821"/>
    </source>
</evidence>
<name>A0AAP0JIF2_9MAGN</name>
<keyword evidence="3" id="KW-0611">Plant defense</keyword>
<dbReference type="Proteomes" id="UP001419268">
    <property type="component" value="Unassembled WGS sequence"/>
</dbReference>
<keyword evidence="7" id="KW-1185">Reference proteome</keyword>
<keyword evidence="1" id="KW-0677">Repeat</keyword>
<dbReference type="Gene3D" id="1.20.5.4130">
    <property type="match status" value="1"/>
</dbReference>
<evidence type="ECO:0000259" key="4">
    <source>
        <dbReference type="Pfam" id="PF00931"/>
    </source>
</evidence>
<dbReference type="InterPro" id="IPR002182">
    <property type="entry name" value="NB-ARC"/>
</dbReference>
<evidence type="ECO:0000259" key="5">
    <source>
        <dbReference type="Pfam" id="PF18052"/>
    </source>
</evidence>
<dbReference type="PANTHER" id="PTHR19338:SF59">
    <property type="entry name" value="OS10G0162832 PROTEIN"/>
    <property type="match status" value="1"/>
</dbReference>
<accession>A0AAP0JIF2</accession>
<dbReference type="Pfam" id="PF18052">
    <property type="entry name" value="Rx_N"/>
    <property type="match status" value="1"/>
</dbReference>
<dbReference type="SUPFAM" id="SSF52540">
    <property type="entry name" value="P-loop containing nucleoside triphosphate hydrolases"/>
    <property type="match status" value="1"/>
</dbReference>
<dbReference type="GO" id="GO:0006952">
    <property type="term" value="P:defense response"/>
    <property type="evidence" value="ECO:0007669"/>
    <property type="project" value="UniProtKB-KW"/>
</dbReference>
<dbReference type="PRINTS" id="PR00364">
    <property type="entry name" value="DISEASERSIST"/>
</dbReference>
<sequence>MADGAVQFLVEKLTTLVVQKASLIGDSLDEFEEIKLEFEGMKAFLRDADSRKERDDGVGSWVRQVREVAHDVEDIIDEFMHLKENRNYHHQQRNGFNDLLYNVLHFPKKIISSHDIAVRLQKIKVKVHSVLEMGNRYGFDRIDDGRSLNDDAERWRLHRDNSIFLDEDEIVGMEEDREELLQWLKGAETRRRIVSIVGMGGLGKTTLVTKVFHDQVVNQQFDCCAWISVSQTYRIEELLRRMIEECFVPKQVLVPSNLGSMDYRQLVNVLIDYLHQKSYLIVLDDVWSIDLWSKVRVAFPNNKAGSRIILTTRNENVASSVGIGSRVHRLQPLLENNAWILFCHKAFWNNQDRTCPLELQCIVRKGL</sequence>
<evidence type="ECO:0000256" key="2">
    <source>
        <dbReference type="ARBA" id="ARBA00022741"/>
    </source>
</evidence>
<dbReference type="Gene3D" id="3.40.50.300">
    <property type="entry name" value="P-loop containing nucleotide triphosphate hydrolases"/>
    <property type="match status" value="1"/>
</dbReference>
<feature type="domain" description="NB-ARC" evidence="4">
    <location>
        <begin position="174"/>
        <end position="350"/>
    </location>
</feature>
<dbReference type="InterPro" id="IPR038005">
    <property type="entry name" value="RX-like_CC"/>
</dbReference>
<dbReference type="GO" id="GO:0043531">
    <property type="term" value="F:ADP binding"/>
    <property type="evidence" value="ECO:0007669"/>
    <property type="project" value="InterPro"/>
</dbReference>
<evidence type="ECO:0008006" key="8">
    <source>
        <dbReference type="Google" id="ProtNLM"/>
    </source>
</evidence>
<feature type="domain" description="Disease resistance N-terminal" evidence="5">
    <location>
        <begin position="5"/>
        <end position="91"/>
    </location>
</feature>
<dbReference type="EMBL" id="JBBNAG010000005">
    <property type="protein sequence ID" value="KAK9133981.1"/>
    <property type="molecule type" value="Genomic_DNA"/>
</dbReference>
<comment type="caution">
    <text evidence="6">The sequence shown here is derived from an EMBL/GenBank/DDBJ whole genome shotgun (WGS) entry which is preliminary data.</text>
</comment>
<dbReference type="Pfam" id="PF00931">
    <property type="entry name" value="NB-ARC"/>
    <property type="match status" value="1"/>
</dbReference>
<evidence type="ECO:0000256" key="1">
    <source>
        <dbReference type="ARBA" id="ARBA00022737"/>
    </source>
</evidence>
<dbReference type="FunFam" id="3.40.50.300:FF:001091">
    <property type="entry name" value="Probable disease resistance protein At1g61300"/>
    <property type="match status" value="1"/>
</dbReference>
<keyword evidence="2" id="KW-0547">Nucleotide-binding</keyword>
<organism evidence="6 7">
    <name type="scientific">Stephania cephalantha</name>
    <dbReference type="NCBI Taxonomy" id="152367"/>
    <lineage>
        <taxon>Eukaryota</taxon>
        <taxon>Viridiplantae</taxon>
        <taxon>Streptophyta</taxon>
        <taxon>Embryophyta</taxon>
        <taxon>Tracheophyta</taxon>
        <taxon>Spermatophyta</taxon>
        <taxon>Magnoliopsida</taxon>
        <taxon>Ranunculales</taxon>
        <taxon>Menispermaceae</taxon>
        <taxon>Menispermoideae</taxon>
        <taxon>Cissampelideae</taxon>
        <taxon>Stephania</taxon>
    </lineage>
</organism>
<evidence type="ECO:0000313" key="7">
    <source>
        <dbReference type="Proteomes" id="UP001419268"/>
    </source>
</evidence>
<proteinExistence type="predicted"/>
<dbReference type="AlphaFoldDB" id="A0AAP0JIF2"/>
<gene>
    <name evidence="6" type="ORF">Scep_013509</name>
</gene>
<reference evidence="6 7" key="1">
    <citation type="submission" date="2024-01" db="EMBL/GenBank/DDBJ databases">
        <title>Genome assemblies of Stephania.</title>
        <authorList>
            <person name="Yang L."/>
        </authorList>
    </citation>
    <scope>NUCLEOTIDE SEQUENCE [LARGE SCALE GENOMIC DNA]</scope>
    <source>
        <strain evidence="6">JXDWG</strain>
        <tissue evidence="6">Leaf</tissue>
    </source>
</reference>
<dbReference type="CDD" id="cd14798">
    <property type="entry name" value="RX-CC_like"/>
    <property type="match status" value="1"/>
</dbReference>
<evidence type="ECO:0000313" key="6">
    <source>
        <dbReference type="EMBL" id="KAK9133981.1"/>
    </source>
</evidence>
<dbReference type="InterPro" id="IPR041118">
    <property type="entry name" value="Rx_N"/>
</dbReference>